<accession>A0A4R0NST9</accession>
<organism evidence="1 2">
    <name type="scientific">Pedobacter frigidisoli</name>
    <dbReference type="NCBI Taxonomy" id="2530455"/>
    <lineage>
        <taxon>Bacteria</taxon>
        <taxon>Pseudomonadati</taxon>
        <taxon>Bacteroidota</taxon>
        <taxon>Sphingobacteriia</taxon>
        <taxon>Sphingobacteriales</taxon>
        <taxon>Sphingobacteriaceae</taxon>
        <taxon>Pedobacter</taxon>
    </lineage>
</organism>
<dbReference type="AlphaFoldDB" id="A0A4R0NST9"/>
<dbReference type="EMBL" id="SJSN01000018">
    <property type="protein sequence ID" value="TCD02154.1"/>
    <property type="molecule type" value="Genomic_DNA"/>
</dbReference>
<dbReference type="Proteomes" id="UP000291485">
    <property type="component" value="Unassembled WGS sequence"/>
</dbReference>
<evidence type="ECO:0000313" key="1">
    <source>
        <dbReference type="EMBL" id="TCD02154.1"/>
    </source>
</evidence>
<name>A0A4R0NST9_9SPHI</name>
<protein>
    <submittedName>
        <fullName evidence="1">Uncharacterized protein</fullName>
    </submittedName>
</protein>
<comment type="caution">
    <text evidence="1">The sequence shown here is derived from an EMBL/GenBank/DDBJ whole genome shotgun (WGS) entry which is preliminary data.</text>
</comment>
<reference evidence="1 2" key="1">
    <citation type="submission" date="2019-02" db="EMBL/GenBank/DDBJ databases">
        <title>Pedobacter sp. RP-3-11 sp. nov., isolated from Arctic soil.</title>
        <authorList>
            <person name="Dahal R.H."/>
        </authorList>
    </citation>
    <scope>NUCLEOTIDE SEQUENCE [LARGE SCALE GENOMIC DNA]</scope>
    <source>
        <strain evidence="1 2">RP-3-11</strain>
    </source>
</reference>
<gene>
    <name evidence="1" type="ORF">EZ449_19030</name>
</gene>
<keyword evidence="2" id="KW-1185">Reference proteome</keyword>
<proteinExistence type="predicted"/>
<evidence type="ECO:0000313" key="2">
    <source>
        <dbReference type="Proteomes" id="UP000291485"/>
    </source>
</evidence>
<dbReference type="RefSeq" id="WP_131561886.1">
    <property type="nucleotide sequence ID" value="NZ_SJSN01000018.1"/>
</dbReference>
<sequence length="153" mass="17742">MPNLSIIEHLLHIFIYLKVKDIDSYLINLNYQYSTSDENFMIYGRAVDTGNNLFCITLSDGHITECKYGTGDGSLFFESLDVIRQLDDFTEDHYDYANEFEHTIFISEDKLIRLIQNNFLGKINYSISVSLRLNTYRKDINAEVILSPPPKLV</sequence>